<comment type="PTM">
    <text evidence="10">Cleaved by prepilin peptidase.</text>
</comment>
<comment type="subcellular location">
    <subcellularLocation>
        <location evidence="2 10">Cell inner membrane</location>
        <topology evidence="2 10">Single-pass membrane protein</topology>
    </subcellularLocation>
</comment>
<proteinExistence type="inferred from homology"/>
<keyword evidence="5 10" id="KW-0488">Methylation</keyword>
<evidence type="ECO:0000256" key="1">
    <source>
        <dbReference type="ARBA" id="ARBA00003161"/>
    </source>
</evidence>
<evidence type="ECO:0000259" key="11">
    <source>
        <dbReference type="Pfam" id="PF02501"/>
    </source>
</evidence>
<reference evidence="12 13" key="1">
    <citation type="submission" date="2024-02" db="EMBL/GenBank/DDBJ databases">
        <title>First report Erwinia aphidicola in onion in Chile.</title>
        <authorList>
            <person name="Valenzuela M."/>
            <person name="Pena M."/>
            <person name="Dutta B."/>
        </authorList>
    </citation>
    <scope>NUCLEOTIDE SEQUENCE [LARGE SCALE GENOMIC DNA]</scope>
    <source>
        <strain evidence="12 13">QCJ3A</strain>
    </source>
</reference>
<keyword evidence="6 10" id="KW-0997">Cell inner membrane</keyword>
<accession>A0ABU8DC48</accession>
<comment type="subunit">
    <text evidence="10">Type II secretion is composed of four main components: the outer membrane complex, the inner membrane complex, the cytoplasmic secretion ATPase and the periplasm-spanning pseudopilus.</text>
</comment>
<evidence type="ECO:0000313" key="13">
    <source>
        <dbReference type="Proteomes" id="UP001306592"/>
    </source>
</evidence>
<evidence type="ECO:0000256" key="7">
    <source>
        <dbReference type="ARBA" id="ARBA00022692"/>
    </source>
</evidence>
<evidence type="ECO:0000313" key="12">
    <source>
        <dbReference type="EMBL" id="MEI2681093.1"/>
    </source>
</evidence>
<dbReference type="Gene3D" id="3.30.1300.30">
    <property type="entry name" value="GSPII I/J protein-like"/>
    <property type="match status" value="1"/>
</dbReference>
<evidence type="ECO:0000256" key="4">
    <source>
        <dbReference type="ARBA" id="ARBA00022475"/>
    </source>
</evidence>
<comment type="caution">
    <text evidence="12">The sequence shown here is derived from an EMBL/GenBank/DDBJ whole genome shotgun (WGS) entry which is preliminary data.</text>
</comment>
<dbReference type="SUPFAM" id="SSF54523">
    <property type="entry name" value="Pili subunits"/>
    <property type="match status" value="1"/>
</dbReference>
<dbReference type="PANTHER" id="PTHR38779">
    <property type="entry name" value="TYPE II SECRETION SYSTEM PROTEIN I-RELATED"/>
    <property type="match status" value="1"/>
</dbReference>
<evidence type="ECO:0000256" key="2">
    <source>
        <dbReference type="ARBA" id="ARBA00004377"/>
    </source>
</evidence>
<dbReference type="Proteomes" id="UP001306592">
    <property type="component" value="Unassembled WGS sequence"/>
</dbReference>
<dbReference type="InterPro" id="IPR012902">
    <property type="entry name" value="N_methyl_site"/>
</dbReference>
<keyword evidence="8" id="KW-1133">Transmembrane helix</keyword>
<evidence type="ECO:0000256" key="6">
    <source>
        <dbReference type="ARBA" id="ARBA00022519"/>
    </source>
</evidence>
<dbReference type="NCBIfam" id="TIGR02532">
    <property type="entry name" value="IV_pilin_GFxxxE"/>
    <property type="match status" value="1"/>
</dbReference>
<evidence type="ECO:0000256" key="3">
    <source>
        <dbReference type="ARBA" id="ARBA00008358"/>
    </source>
</evidence>
<name>A0ABU8DC48_ERWAP</name>
<dbReference type="Pfam" id="PF02501">
    <property type="entry name" value="T2SSI"/>
    <property type="match status" value="1"/>
</dbReference>
<dbReference type="EMBL" id="JBANEI010000002">
    <property type="protein sequence ID" value="MEI2681093.1"/>
    <property type="molecule type" value="Genomic_DNA"/>
</dbReference>
<dbReference type="PANTHER" id="PTHR38779:SF2">
    <property type="entry name" value="TYPE II SECRETION SYSTEM PROTEIN I-RELATED"/>
    <property type="match status" value="1"/>
</dbReference>
<organism evidence="12 13">
    <name type="scientific">Erwinia aphidicola</name>
    <dbReference type="NCBI Taxonomy" id="68334"/>
    <lineage>
        <taxon>Bacteria</taxon>
        <taxon>Pseudomonadati</taxon>
        <taxon>Pseudomonadota</taxon>
        <taxon>Gammaproteobacteria</taxon>
        <taxon>Enterobacterales</taxon>
        <taxon>Erwiniaceae</taxon>
        <taxon>Erwinia</taxon>
    </lineage>
</organism>
<comment type="similarity">
    <text evidence="3 10">Belongs to the GSP I family.</text>
</comment>
<keyword evidence="9" id="KW-0472">Membrane</keyword>
<keyword evidence="13" id="KW-1185">Reference proteome</keyword>
<evidence type="ECO:0000256" key="9">
    <source>
        <dbReference type="ARBA" id="ARBA00023136"/>
    </source>
</evidence>
<gene>
    <name evidence="12" type="primary">gspI</name>
    <name evidence="12" type="ORF">V8N49_05405</name>
</gene>
<dbReference type="RefSeq" id="WP_336202560.1">
    <property type="nucleotide sequence ID" value="NZ_JBANEI010000002.1"/>
</dbReference>
<dbReference type="NCBIfam" id="TIGR01707">
    <property type="entry name" value="gspI"/>
    <property type="match status" value="1"/>
</dbReference>
<feature type="domain" description="Type II secretion system protein GspI C-terminal" evidence="11">
    <location>
        <begin position="39"/>
        <end position="117"/>
    </location>
</feature>
<dbReference type="InterPro" id="IPR003413">
    <property type="entry name" value="T2SS_GspI_C"/>
</dbReference>
<keyword evidence="7" id="KW-0812">Transmembrane</keyword>
<dbReference type="Pfam" id="PF07963">
    <property type="entry name" value="N_methyl"/>
    <property type="match status" value="1"/>
</dbReference>
<dbReference type="PROSITE" id="PS00409">
    <property type="entry name" value="PROKAR_NTER_METHYL"/>
    <property type="match status" value="1"/>
</dbReference>
<protein>
    <recommendedName>
        <fullName evidence="10">Type II secretion system protein I</fullName>
        <shortName evidence="10">T2SS minor pseudopilin I</shortName>
    </recommendedName>
</protein>
<evidence type="ECO:0000256" key="5">
    <source>
        <dbReference type="ARBA" id="ARBA00022481"/>
    </source>
</evidence>
<dbReference type="InterPro" id="IPR045584">
    <property type="entry name" value="Pilin-like"/>
</dbReference>
<evidence type="ECO:0000256" key="10">
    <source>
        <dbReference type="RuleBase" id="RU368030"/>
    </source>
</evidence>
<comment type="function">
    <text evidence="1">Component of the type II secretion system required for the energy-dependent secretion of extracellular factors such as proteases and toxins from the periplasm. Part of the pseudopilus tip complex that is critical for the recognition and binding of secretion substrates.</text>
</comment>
<evidence type="ECO:0000256" key="8">
    <source>
        <dbReference type="ARBA" id="ARBA00022989"/>
    </source>
</evidence>
<dbReference type="InterPro" id="IPR010052">
    <property type="entry name" value="T2SS_protein-GspI"/>
</dbReference>
<sequence length="120" mass="13721">MKQRGMTLLEVMVALALLAIAGLALMKTSGEQVRNLSRLEEKQFAYLVADNQLAQLQLQQVCPPQSWQYGNTSMAQRRWYWRWRGVSTRHAQIRALEIEVRLDPSQQAALATLHGWQGKS</sequence>
<keyword evidence="4" id="KW-1003">Cell membrane</keyword>